<keyword evidence="2" id="KW-1185">Reference proteome</keyword>
<accession>A0ACD6AGU2</accession>
<name>A0ACD6AGU2_AVESA</name>
<reference evidence="1" key="1">
    <citation type="submission" date="2025-09" db="UniProtKB">
        <authorList>
            <consortium name="EnsemblPlants"/>
        </authorList>
    </citation>
    <scope>IDENTIFICATION</scope>
</reference>
<protein>
    <submittedName>
        <fullName evidence="1">Uncharacterized protein</fullName>
    </submittedName>
</protein>
<evidence type="ECO:0000313" key="1">
    <source>
        <dbReference type="EnsemblPlants" id="AVESA.00010b.r2.UnG1404900.1.CDS"/>
    </source>
</evidence>
<organism evidence="1 2">
    <name type="scientific">Avena sativa</name>
    <name type="common">Oat</name>
    <dbReference type="NCBI Taxonomy" id="4498"/>
    <lineage>
        <taxon>Eukaryota</taxon>
        <taxon>Viridiplantae</taxon>
        <taxon>Streptophyta</taxon>
        <taxon>Embryophyta</taxon>
        <taxon>Tracheophyta</taxon>
        <taxon>Spermatophyta</taxon>
        <taxon>Magnoliopsida</taxon>
        <taxon>Liliopsida</taxon>
        <taxon>Poales</taxon>
        <taxon>Poaceae</taxon>
        <taxon>BOP clade</taxon>
        <taxon>Pooideae</taxon>
        <taxon>Poodae</taxon>
        <taxon>Poeae</taxon>
        <taxon>Poeae Chloroplast Group 1 (Aveneae type)</taxon>
        <taxon>Aveninae</taxon>
        <taxon>Avena</taxon>
    </lineage>
</organism>
<sequence length="452" mass="48403">MAPQPPLFPPSAFDRYEGLPPCEPSRFSSDPDFDLGFLKAAFDGDLRLVKRGARTVGRGAEGRRLAEKLGAVRDGYGNGLLHSAALGGSLPVCRYLVEDLRLDVDDVGPQGETPLTFAISRQNVDLVRYFLDQGADVHKVNDSGSTPLHFAAGTRGCCEIVELLLSKGADVDAIQLGGTALHLAARYGLDDIMKVLLDHHADHKIALGGTGYTALVLATIMCSLKCVKLLIEAGADVDGNCKETPLMIATTAGSTDILKCLVLAGADANIPDSLGHVPIEIAARSGRREDVEILFPVTSRIPSVRNWSVDGIISHVKSARPAKKGMLASAKSRAHEAFKNGDYLLAAKIYTEAIELFPGNATLLSNRSLCWLRCGDARKALKDAQGLRMMRPGCPKACYREGTALMLLKDYQKASGAFLDGLKLEPGNAEIEDGLREALESLKIDRSSPGLD</sequence>
<dbReference type="EnsemblPlants" id="AVESA.00010b.r2.UnG1404900.1">
    <property type="protein sequence ID" value="AVESA.00010b.r2.UnG1404900.1.CDS"/>
    <property type="gene ID" value="AVESA.00010b.r2.UnG1404900"/>
</dbReference>
<evidence type="ECO:0000313" key="2">
    <source>
        <dbReference type="Proteomes" id="UP001732700"/>
    </source>
</evidence>
<dbReference type="Proteomes" id="UP001732700">
    <property type="component" value="Unassembled WGS sequence"/>
</dbReference>
<proteinExistence type="predicted"/>